<organism evidence="1 2">
    <name type="scientific">Thalassobaculum fulvum</name>
    <dbReference type="NCBI Taxonomy" id="1633335"/>
    <lineage>
        <taxon>Bacteria</taxon>
        <taxon>Pseudomonadati</taxon>
        <taxon>Pseudomonadota</taxon>
        <taxon>Alphaproteobacteria</taxon>
        <taxon>Rhodospirillales</taxon>
        <taxon>Thalassobaculaceae</taxon>
        <taxon>Thalassobaculum</taxon>
    </lineage>
</organism>
<comment type="caution">
    <text evidence="1">The sequence shown here is derived from an EMBL/GenBank/DDBJ whole genome shotgun (WGS) entry which is preliminary data.</text>
</comment>
<gene>
    <name evidence="1" type="ORF">GCM10017083_38430</name>
</gene>
<dbReference type="GO" id="GO:0016788">
    <property type="term" value="F:hydrolase activity, acting on ester bonds"/>
    <property type="evidence" value="ECO:0007669"/>
    <property type="project" value="UniProtKB-ARBA"/>
</dbReference>
<dbReference type="Proteomes" id="UP000630353">
    <property type="component" value="Unassembled WGS sequence"/>
</dbReference>
<evidence type="ECO:0000313" key="2">
    <source>
        <dbReference type="Proteomes" id="UP000630353"/>
    </source>
</evidence>
<reference evidence="1" key="2">
    <citation type="submission" date="2020-09" db="EMBL/GenBank/DDBJ databases">
        <authorList>
            <person name="Sun Q."/>
            <person name="Kim S."/>
        </authorList>
    </citation>
    <scope>NUCLEOTIDE SEQUENCE</scope>
    <source>
        <strain evidence="1">KCTC 42651</strain>
    </source>
</reference>
<dbReference type="InterPro" id="IPR036514">
    <property type="entry name" value="SGNH_hydro_sf"/>
</dbReference>
<dbReference type="AlphaFoldDB" id="A0A919CSA9"/>
<dbReference type="EMBL" id="BMZS01000009">
    <property type="protein sequence ID" value="GHD57235.1"/>
    <property type="molecule type" value="Genomic_DNA"/>
</dbReference>
<proteinExistence type="predicted"/>
<accession>A0A919CSA9</accession>
<keyword evidence="2" id="KW-1185">Reference proteome</keyword>
<dbReference type="SUPFAM" id="SSF52266">
    <property type="entry name" value="SGNH hydrolase"/>
    <property type="match status" value="1"/>
</dbReference>
<name>A0A919CSA9_9PROT</name>
<protein>
    <recommendedName>
        <fullName evidence="3">SGNH/GDSL hydrolase family protein</fullName>
    </recommendedName>
</protein>
<evidence type="ECO:0000313" key="1">
    <source>
        <dbReference type="EMBL" id="GHD57235.1"/>
    </source>
</evidence>
<reference evidence="1" key="1">
    <citation type="journal article" date="2014" name="Int. J. Syst. Evol. Microbiol.">
        <title>Complete genome sequence of Corynebacterium casei LMG S-19264T (=DSM 44701T), isolated from a smear-ripened cheese.</title>
        <authorList>
            <consortium name="US DOE Joint Genome Institute (JGI-PGF)"/>
            <person name="Walter F."/>
            <person name="Albersmeier A."/>
            <person name="Kalinowski J."/>
            <person name="Ruckert C."/>
        </authorList>
    </citation>
    <scope>NUCLEOTIDE SEQUENCE</scope>
    <source>
        <strain evidence="1">KCTC 42651</strain>
    </source>
</reference>
<evidence type="ECO:0008006" key="3">
    <source>
        <dbReference type="Google" id="ProtNLM"/>
    </source>
</evidence>
<dbReference type="Gene3D" id="3.40.50.1110">
    <property type="entry name" value="SGNH hydrolase"/>
    <property type="match status" value="1"/>
</dbReference>
<sequence length="349" mass="37239">MLVALLVGFEIIARLLDGVGFMPRNFVAEKLSLVASGYPGAYDPALGYVPAPDYDGTPGSWNVRVTVGPRSLRDNAPGRPTPVPAAVVAAGGSYTFGDAVSDAHTWPAQLEGLLDQPVANGGVFGYGLDQAVLRAEMLAVEHRPLALVVGFVYDDVRRTQLVQNAGAEKPYFEVVDGRLELRNVPPSPDRPRVGQLGVVRTLLGYSYLADWIARRADATGWWYGPGFAEVQVHTDGQEVACLLMHRLRSVQESTGARVMVVAQYAARDLATPDDPRSVEDLTGTGRVLECAATAGLIAVDTLPALRARYRAGPTTFVGQYYVRAVPSAAGYRVVAEQVADALARAYGGG</sequence>